<reference evidence="1 2" key="1">
    <citation type="journal article" date="2023" name="Ecotoxicol. Environ. Saf.">
        <title>Mercury remediation potential of mercury-resistant strain Rheinheimera metallidurans sp. nov. isolated from a municipal waste dumping site.</title>
        <authorList>
            <person name="Yadav V."/>
            <person name="Manjhi A."/>
            <person name="Vadakedath N."/>
        </authorList>
    </citation>
    <scope>NUCLEOTIDE SEQUENCE [LARGE SCALE GENOMIC DNA]</scope>
    <source>
        <strain evidence="1 2">E-49</strain>
    </source>
</reference>
<protein>
    <submittedName>
        <fullName evidence="1">DUF2218 domain-containing protein</fullName>
    </submittedName>
</protein>
<keyword evidence="2" id="KW-1185">Reference proteome</keyword>
<accession>A0ABU8C3E5</accession>
<name>A0ABU8C3E5_9GAMM</name>
<organism evidence="1 2">
    <name type="scientific">Rheinheimera muenzenbergensis</name>
    <dbReference type="NCBI Taxonomy" id="1193628"/>
    <lineage>
        <taxon>Bacteria</taxon>
        <taxon>Pseudomonadati</taxon>
        <taxon>Pseudomonadota</taxon>
        <taxon>Gammaproteobacteria</taxon>
        <taxon>Chromatiales</taxon>
        <taxon>Chromatiaceae</taxon>
        <taxon>Rheinheimera</taxon>
    </lineage>
</organism>
<dbReference type="Pfam" id="PF09981">
    <property type="entry name" value="DUF2218"/>
    <property type="match status" value="1"/>
</dbReference>
<dbReference type="RefSeq" id="WP_335734860.1">
    <property type="nucleotide sequence ID" value="NZ_JALAAR010000003.1"/>
</dbReference>
<evidence type="ECO:0000313" key="1">
    <source>
        <dbReference type="EMBL" id="MEH8016440.1"/>
    </source>
</evidence>
<dbReference type="Gene3D" id="3.30.310.50">
    <property type="entry name" value="Alpha-D-phosphohexomutase, C-terminal domain"/>
    <property type="match status" value="1"/>
</dbReference>
<evidence type="ECO:0000313" key="2">
    <source>
        <dbReference type="Proteomes" id="UP001375382"/>
    </source>
</evidence>
<sequence length="104" mass="11669">MSEAETTAQLTPQLQCTARITTANGSKYLQRLCKHFAHKVRADWDENRGQVIFAEGVCSLEADALGLQLICSAASQQDLMDIVDTMDRHFIRFAKAEAPELNWQ</sequence>
<gene>
    <name evidence="1" type="ORF">MN202_04300</name>
</gene>
<dbReference type="EMBL" id="JALAAR010000003">
    <property type="protein sequence ID" value="MEH8016440.1"/>
    <property type="molecule type" value="Genomic_DNA"/>
</dbReference>
<dbReference type="InterPro" id="IPR014543">
    <property type="entry name" value="UCP028291"/>
</dbReference>
<dbReference type="Proteomes" id="UP001375382">
    <property type="component" value="Unassembled WGS sequence"/>
</dbReference>
<comment type="caution">
    <text evidence="1">The sequence shown here is derived from an EMBL/GenBank/DDBJ whole genome shotgun (WGS) entry which is preliminary data.</text>
</comment>
<dbReference type="PIRSF" id="PIRSF028291">
    <property type="entry name" value="UCP028291"/>
    <property type="match status" value="1"/>
</dbReference>
<proteinExistence type="predicted"/>